<feature type="compositionally biased region" description="Basic and acidic residues" evidence="7">
    <location>
        <begin position="438"/>
        <end position="455"/>
    </location>
</feature>
<feature type="domain" description="RRM" evidence="8">
    <location>
        <begin position="220"/>
        <end position="298"/>
    </location>
</feature>
<dbReference type="InterPro" id="IPR035979">
    <property type="entry name" value="RBD_domain_sf"/>
</dbReference>
<dbReference type="InterPro" id="IPR012677">
    <property type="entry name" value="Nucleotide-bd_a/b_plait_sf"/>
</dbReference>
<name>A0A811KTJ6_9BILA</name>
<evidence type="ECO:0000256" key="1">
    <source>
        <dbReference type="ARBA" id="ARBA00004123"/>
    </source>
</evidence>
<dbReference type="InterPro" id="IPR016194">
    <property type="entry name" value="SPOC-like_C_dom_sf"/>
</dbReference>
<feature type="compositionally biased region" description="Basic and acidic residues" evidence="7">
    <location>
        <begin position="35"/>
        <end position="47"/>
    </location>
</feature>
<proteinExistence type="inferred from homology"/>
<feature type="region of interest" description="Disordered" evidence="7">
    <location>
        <begin position="182"/>
        <end position="212"/>
    </location>
</feature>
<evidence type="ECO:0000256" key="7">
    <source>
        <dbReference type="SAM" id="MobiDB-lite"/>
    </source>
</evidence>
<dbReference type="SMART" id="SM00360">
    <property type="entry name" value="RRM"/>
    <property type="match status" value="2"/>
</dbReference>
<dbReference type="GO" id="GO:0003723">
    <property type="term" value="F:RNA binding"/>
    <property type="evidence" value="ECO:0007669"/>
    <property type="project" value="UniProtKB-UniRule"/>
</dbReference>
<sequence length="578" mass="66992">MSSRSSSSGEEDAGVISDHSEGEIRSRSSTPARPPSERESRPRERAPIDSTSCLSKYYRERFGSHSPEDYLNLRFSKMNPRLGNDDIKKILEEELRSLGPFEIKVVKDPETDDRLAYVNFRRNNCAKTVRRALIPNLQDRLGDAVLIDPAGVLRDQEGKFIPDRFNRAQMSDGHPDTRVPYNNHHQARLGPSHHYQQHHHNNNNNKGFNNLNQEPKMATRTLFVGNLPGDVKQDELMRVFGKFGTIEDIDIKVIGDKTAAFAFVVFHSLDVAIDALETMHNRPVRKGSSLCQIGYGKSQVSPKLWVGRLGAWANKDMLVKEFDRYGVVESVEFNYGDHHAYVKFSDSNSARDACLALKDFALDGRHRIVVDYAKERGNQRRFDRNERPDRMDFRGMGRNDRFERVDRMDRGDYRMDRVDRMDRVERVDRVDRMERIDVRKRAKPEPRSLSPEEVKRKRREKTKSRSRSRSPKSTYDEFNEKYPSTWKGFFCLKKTEYNIKIHRVAGKENLVQDLMRNDEGGAIKLKIDQRLPRETMFLEKLLEADKGSLVFMVGAEVAMSFTPFIEYMNDKDAFTIQL</sequence>
<organism evidence="10 11">
    <name type="scientific">Bursaphelenchus okinawaensis</name>
    <dbReference type="NCBI Taxonomy" id="465554"/>
    <lineage>
        <taxon>Eukaryota</taxon>
        <taxon>Metazoa</taxon>
        <taxon>Ecdysozoa</taxon>
        <taxon>Nematoda</taxon>
        <taxon>Chromadorea</taxon>
        <taxon>Rhabditida</taxon>
        <taxon>Tylenchina</taxon>
        <taxon>Tylenchomorpha</taxon>
        <taxon>Aphelenchoidea</taxon>
        <taxon>Aphelenchoididae</taxon>
        <taxon>Bursaphelenchus</taxon>
    </lineage>
</organism>
<dbReference type="PROSITE" id="PS50917">
    <property type="entry name" value="SPOC"/>
    <property type="match status" value="1"/>
</dbReference>
<evidence type="ECO:0000256" key="6">
    <source>
        <dbReference type="PROSITE-ProRule" id="PRU00176"/>
    </source>
</evidence>
<dbReference type="Proteomes" id="UP000783686">
    <property type="component" value="Unassembled WGS sequence"/>
</dbReference>
<dbReference type="PANTHER" id="PTHR23189">
    <property type="entry name" value="RNA RECOGNITION MOTIF-CONTAINING"/>
    <property type="match status" value="1"/>
</dbReference>
<evidence type="ECO:0000313" key="11">
    <source>
        <dbReference type="Proteomes" id="UP000614601"/>
    </source>
</evidence>
<dbReference type="Pfam" id="PF00076">
    <property type="entry name" value="RRM_1"/>
    <property type="match status" value="1"/>
</dbReference>
<dbReference type="AlphaFoldDB" id="A0A811KTJ6"/>
<feature type="domain" description="SPOC" evidence="9">
    <location>
        <begin position="475"/>
        <end position="578"/>
    </location>
</feature>
<dbReference type="SUPFAM" id="SSF100939">
    <property type="entry name" value="SPOC domain-like"/>
    <property type="match status" value="1"/>
</dbReference>
<comment type="similarity">
    <text evidence="2">Belongs to the RRM Spen family.</text>
</comment>
<dbReference type="Gene3D" id="2.40.290.10">
    <property type="match status" value="1"/>
</dbReference>
<dbReference type="SUPFAM" id="SSF54928">
    <property type="entry name" value="RNA-binding domain, RBD"/>
    <property type="match status" value="2"/>
</dbReference>
<evidence type="ECO:0000259" key="8">
    <source>
        <dbReference type="PROSITE" id="PS50102"/>
    </source>
</evidence>
<dbReference type="GO" id="GO:0005634">
    <property type="term" value="C:nucleus"/>
    <property type="evidence" value="ECO:0007669"/>
    <property type="project" value="UniProtKB-SubCell"/>
</dbReference>
<dbReference type="EMBL" id="CAJFCW020000004">
    <property type="protein sequence ID" value="CAG9112348.1"/>
    <property type="molecule type" value="Genomic_DNA"/>
</dbReference>
<dbReference type="InterPro" id="IPR000504">
    <property type="entry name" value="RRM_dom"/>
</dbReference>
<dbReference type="InterPro" id="IPR010912">
    <property type="entry name" value="SPOC_met"/>
</dbReference>
<evidence type="ECO:0008006" key="12">
    <source>
        <dbReference type="Google" id="ProtNLM"/>
    </source>
</evidence>
<dbReference type="OrthoDB" id="10050565at2759"/>
<feature type="region of interest" description="Disordered" evidence="7">
    <location>
        <begin position="438"/>
        <end position="477"/>
    </location>
</feature>
<evidence type="ECO:0000256" key="3">
    <source>
        <dbReference type="ARBA" id="ARBA00022553"/>
    </source>
</evidence>
<feature type="region of interest" description="Disordered" evidence="7">
    <location>
        <begin position="1"/>
        <end position="50"/>
    </location>
</feature>
<keyword evidence="3" id="KW-0597">Phosphoprotein</keyword>
<evidence type="ECO:0000256" key="4">
    <source>
        <dbReference type="ARBA" id="ARBA00022884"/>
    </source>
</evidence>
<feature type="compositionally biased region" description="Basic residues" evidence="7">
    <location>
        <begin position="456"/>
        <end position="470"/>
    </location>
</feature>
<keyword evidence="5" id="KW-0539">Nucleus</keyword>
<dbReference type="PROSITE" id="PS50102">
    <property type="entry name" value="RRM"/>
    <property type="match status" value="2"/>
</dbReference>
<feature type="compositionally biased region" description="Low complexity" evidence="7">
    <location>
        <begin position="202"/>
        <end position="212"/>
    </location>
</feature>
<comment type="subcellular location">
    <subcellularLocation>
        <location evidence="1">Nucleus</location>
    </subcellularLocation>
</comment>
<evidence type="ECO:0000259" key="9">
    <source>
        <dbReference type="PROSITE" id="PS50917"/>
    </source>
</evidence>
<feature type="domain" description="RRM" evidence="8">
    <location>
        <begin position="302"/>
        <end position="375"/>
    </location>
</feature>
<dbReference type="Proteomes" id="UP000614601">
    <property type="component" value="Unassembled WGS sequence"/>
</dbReference>
<comment type="caution">
    <text evidence="10">The sequence shown here is derived from an EMBL/GenBank/DDBJ whole genome shotgun (WGS) entry which is preliminary data.</text>
</comment>
<evidence type="ECO:0000256" key="2">
    <source>
        <dbReference type="ARBA" id="ARBA00005387"/>
    </source>
</evidence>
<accession>A0A811KTJ6</accession>
<keyword evidence="4 6" id="KW-0694">RNA-binding</keyword>
<evidence type="ECO:0000313" key="10">
    <source>
        <dbReference type="EMBL" id="CAD5219136.1"/>
    </source>
</evidence>
<gene>
    <name evidence="10" type="ORF">BOKJ2_LOCUS8293</name>
</gene>
<protein>
    <recommendedName>
        <fullName evidence="12">RNA-binding protein</fullName>
    </recommendedName>
</protein>
<reference evidence="10" key="1">
    <citation type="submission" date="2020-09" db="EMBL/GenBank/DDBJ databases">
        <authorList>
            <person name="Kikuchi T."/>
        </authorList>
    </citation>
    <scope>NUCLEOTIDE SEQUENCE</scope>
    <source>
        <strain evidence="10">SH1</strain>
    </source>
</reference>
<dbReference type="EMBL" id="CAJFDH010000004">
    <property type="protein sequence ID" value="CAD5219136.1"/>
    <property type="molecule type" value="Genomic_DNA"/>
</dbReference>
<evidence type="ECO:0000256" key="5">
    <source>
        <dbReference type="ARBA" id="ARBA00023242"/>
    </source>
</evidence>
<dbReference type="Gene3D" id="3.30.70.330">
    <property type="match status" value="2"/>
</dbReference>
<keyword evidence="11" id="KW-1185">Reference proteome</keyword>